<keyword evidence="1" id="KW-0732">Signal</keyword>
<proteinExistence type="predicted"/>
<accession>A0ABQ2CXW2</accession>
<dbReference type="Proteomes" id="UP000632222">
    <property type="component" value="Unassembled WGS sequence"/>
</dbReference>
<evidence type="ECO:0000256" key="1">
    <source>
        <dbReference type="SAM" id="SignalP"/>
    </source>
</evidence>
<evidence type="ECO:0000313" key="4">
    <source>
        <dbReference type="Proteomes" id="UP000632222"/>
    </source>
</evidence>
<feature type="signal peptide" evidence="1">
    <location>
        <begin position="1"/>
        <end position="25"/>
    </location>
</feature>
<feature type="chain" id="PRO_5046494366" description="YncI copper-binding domain-containing protein" evidence="1">
    <location>
        <begin position="26"/>
        <end position="151"/>
    </location>
</feature>
<evidence type="ECO:0000259" key="2">
    <source>
        <dbReference type="Pfam" id="PF07987"/>
    </source>
</evidence>
<reference evidence="4" key="1">
    <citation type="journal article" date="2019" name="Int. J. Syst. Evol. Microbiol.">
        <title>The Global Catalogue of Microorganisms (GCM) 10K type strain sequencing project: providing services to taxonomists for standard genome sequencing and annotation.</title>
        <authorList>
            <consortium name="The Broad Institute Genomics Platform"/>
            <consortium name="The Broad Institute Genome Sequencing Center for Infectious Disease"/>
            <person name="Wu L."/>
            <person name="Ma J."/>
        </authorList>
    </citation>
    <scope>NUCLEOTIDE SEQUENCE [LARGE SCALE GENOMIC DNA]</scope>
    <source>
        <strain evidence="4">JCM 14370</strain>
    </source>
</reference>
<dbReference type="InterPro" id="IPR038507">
    <property type="entry name" value="YcnI-like_sf"/>
</dbReference>
<gene>
    <name evidence="3" type="ORF">GCM10008938_17440</name>
</gene>
<evidence type="ECO:0000313" key="3">
    <source>
        <dbReference type="EMBL" id="GGJ31801.1"/>
    </source>
</evidence>
<sequence>MLKTLLKKTLAASLALMLSVAFSHATVKTEMGLSESLAGKSETYRLQVPVEKDLATTEIRLIVPDGVKISRFIPVPGWVRTVEKDANGRITAVVWKGNLEPMEFQRFFFSATNPADAGTLAWKVYQTYSDGTVVAWDDSSADTPASKTTLK</sequence>
<feature type="domain" description="YncI copper-binding" evidence="2">
    <location>
        <begin position="35"/>
        <end position="142"/>
    </location>
</feature>
<dbReference type="InterPro" id="IPR012533">
    <property type="entry name" value="YcnI-copper_dom"/>
</dbReference>
<dbReference type="CDD" id="cd08545">
    <property type="entry name" value="YcnI_like"/>
    <property type="match status" value="1"/>
</dbReference>
<name>A0ABQ2CXW2_9DEIO</name>
<protein>
    <recommendedName>
        <fullName evidence="2">YncI copper-binding domain-containing protein</fullName>
    </recommendedName>
</protein>
<organism evidence="3 4">
    <name type="scientific">Deinococcus roseus</name>
    <dbReference type="NCBI Taxonomy" id="392414"/>
    <lineage>
        <taxon>Bacteria</taxon>
        <taxon>Thermotogati</taxon>
        <taxon>Deinococcota</taxon>
        <taxon>Deinococci</taxon>
        <taxon>Deinococcales</taxon>
        <taxon>Deinococcaceae</taxon>
        <taxon>Deinococcus</taxon>
    </lineage>
</organism>
<keyword evidence="4" id="KW-1185">Reference proteome</keyword>
<dbReference type="RefSeq" id="WP_189002300.1">
    <property type="nucleotide sequence ID" value="NZ_BMOD01000005.1"/>
</dbReference>
<comment type="caution">
    <text evidence="3">The sequence shown here is derived from an EMBL/GenBank/DDBJ whole genome shotgun (WGS) entry which is preliminary data.</text>
</comment>
<dbReference type="EMBL" id="BMOD01000005">
    <property type="protein sequence ID" value="GGJ31801.1"/>
    <property type="molecule type" value="Genomic_DNA"/>
</dbReference>
<dbReference type="Gene3D" id="2.60.40.2230">
    <property type="entry name" value="Uncharacterised protein YcnI-like PF07987, DUF1775"/>
    <property type="match status" value="1"/>
</dbReference>
<dbReference type="Pfam" id="PF07987">
    <property type="entry name" value="DUF1775"/>
    <property type="match status" value="1"/>
</dbReference>